<keyword evidence="6" id="KW-0479">Metal-binding</keyword>
<dbReference type="InterPro" id="IPR032282">
    <property type="entry name" value="HAGH_C"/>
</dbReference>
<dbReference type="GO" id="GO:0004416">
    <property type="term" value="F:hydroxyacylglutathione hydrolase activity"/>
    <property type="evidence" value="ECO:0007669"/>
    <property type="project" value="UniProtKB-EC"/>
</dbReference>
<proteinExistence type="inferred from homology"/>
<evidence type="ECO:0000256" key="9">
    <source>
        <dbReference type="ARBA" id="ARBA00031044"/>
    </source>
</evidence>
<evidence type="ECO:0000256" key="10">
    <source>
        <dbReference type="SAM" id="SignalP"/>
    </source>
</evidence>
<feature type="domain" description="Metallo-beta-lactamase" evidence="11">
    <location>
        <begin position="57"/>
        <end position="218"/>
    </location>
</feature>
<keyword evidence="7" id="KW-0378">Hydrolase</keyword>
<reference evidence="12" key="1">
    <citation type="submission" date="2015-11" db="EMBL/GenBank/DDBJ databases">
        <title>De novo transcriptome assembly of four potential Pierce s Disease insect vectors from Arizona vineyards.</title>
        <authorList>
            <person name="Tassone E.E."/>
        </authorList>
    </citation>
    <scope>NUCLEOTIDE SEQUENCE</scope>
</reference>
<evidence type="ECO:0000256" key="4">
    <source>
        <dbReference type="ARBA" id="ARBA00006759"/>
    </source>
</evidence>
<dbReference type="InterPro" id="IPR036866">
    <property type="entry name" value="RibonucZ/Hydroxyglut_hydro"/>
</dbReference>
<evidence type="ECO:0000256" key="8">
    <source>
        <dbReference type="ARBA" id="ARBA00022833"/>
    </source>
</evidence>
<evidence type="ECO:0000256" key="7">
    <source>
        <dbReference type="ARBA" id="ARBA00022801"/>
    </source>
</evidence>
<evidence type="ECO:0000256" key="6">
    <source>
        <dbReference type="ARBA" id="ARBA00022723"/>
    </source>
</evidence>
<dbReference type="SUPFAM" id="SSF56281">
    <property type="entry name" value="Metallo-hydrolase/oxidoreductase"/>
    <property type="match status" value="1"/>
</dbReference>
<dbReference type="NCBIfam" id="TIGR03413">
    <property type="entry name" value="GSH_gloB"/>
    <property type="match status" value="1"/>
</dbReference>
<dbReference type="Pfam" id="PF16123">
    <property type="entry name" value="HAGH_C"/>
    <property type="match status" value="1"/>
</dbReference>
<feature type="signal peptide" evidence="10">
    <location>
        <begin position="1"/>
        <end position="26"/>
    </location>
</feature>
<feature type="non-terminal residue" evidence="12">
    <location>
        <position position="1"/>
    </location>
</feature>
<keyword evidence="8" id="KW-0862">Zinc</keyword>
<comment type="similarity">
    <text evidence="4">Belongs to the metallo-beta-lactamase superfamily. Glyoxalase II family.</text>
</comment>
<evidence type="ECO:0000256" key="3">
    <source>
        <dbReference type="ARBA" id="ARBA00004963"/>
    </source>
</evidence>
<evidence type="ECO:0000256" key="5">
    <source>
        <dbReference type="ARBA" id="ARBA00011917"/>
    </source>
</evidence>
<dbReference type="EMBL" id="GECU01016393">
    <property type="protein sequence ID" value="JAS91313.1"/>
    <property type="molecule type" value="Transcribed_RNA"/>
</dbReference>
<dbReference type="Gene3D" id="3.60.15.10">
    <property type="entry name" value="Ribonuclease Z/Hydroxyacylglutathione hydrolase-like"/>
    <property type="match status" value="1"/>
</dbReference>
<dbReference type="FunFam" id="3.60.15.10:FF:000019">
    <property type="entry name" value="Hydroxyacylglutathione hydrolase, mitochondrial"/>
    <property type="match status" value="1"/>
</dbReference>
<evidence type="ECO:0000313" key="12">
    <source>
        <dbReference type="EMBL" id="JAS91313.1"/>
    </source>
</evidence>
<dbReference type="PANTHER" id="PTHR11935">
    <property type="entry name" value="BETA LACTAMASE DOMAIN"/>
    <property type="match status" value="1"/>
</dbReference>
<comment type="cofactor">
    <cofactor evidence="2">
        <name>Zn(2+)</name>
        <dbReference type="ChEBI" id="CHEBI:29105"/>
    </cofactor>
</comment>
<feature type="chain" id="PRO_5008585384" description="hydroxyacylglutathione hydrolase" evidence="10">
    <location>
        <begin position="27"/>
        <end position="303"/>
    </location>
</feature>
<dbReference type="SMART" id="SM00849">
    <property type="entry name" value="Lactamase_B"/>
    <property type="match status" value="1"/>
</dbReference>
<dbReference type="GO" id="GO:0031123">
    <property type="term" value="P:RNA 3'-end processing"/>
    <property type="evidence" value="ECO:0007669"/>
    <property type="project" value="UniProtKB-ARBA"/>
</dbReference>
<protein>
    <recommendedName>
        <fullName evidence="5">hydroxyacylglutathione hydrolase</fullName>
        <ecNumber evidence="5">3.1.2.6</ecNumber>
    </recommendedName>
    <alternativeName>
        <fullName evidence="9">Glyoxalase II</fullName>
    </alternativeName>
</protein>
<dbReference type="EC" id="3.1.2.6" evidence="5"/>
<dbReference type="GO" id="GO:0019243">
    <property type="term" value="P:methylglyoxal catabolic process to D-lactate via S-lactoyl-glutathione"/>
    <property type="evidence" value="ECO:0007669"/>
    <property type="project" value="InterPro"/>
</dbReference>
<dbReference type="AlphaFoldDB" id="A0A1B6IWP4"/>
<dbReference type="HAMAP" id="MF_01374">
    <property type="entry name" value="Glyoxalase_2"/>
    <property type="match status" value="1"/>
</dbReference>
<organism evidence="12">
    <name type="scientific">Homalodisca liturata</name>
    <dbReference type="NCBI Taxonomy" id="320908"/>
    <lineage>
        <taxon>Eukaryota</taxon>
        <taxon>Metazoa</taxon>
        <taxon>Ecdysozoa</taxon>
        <taxon>Arthropoda</taxon>
        <taxon>Hexapoda</taxon>
        <taxon>Insecta</taxon>
        <taxon>Pterygota</taxon>
        <taxon>Neoptera</taxon>
        <taxon>Paraneoptera</taxon>
        <taxon>Hemiptera</taxon>
        <taxon>Auchenorrhyncha</taxon>
        <taxon>Membracoidea</taxon>
        <taxon>Cicadellidae</taxon>
        <taxon>Cicadellinae</taxon>
        <taxon>Proconiini</taxon>
        <taxon>Homalodisca</taxon>
    </lineage>
</organism>
<dbReference type="PANTHER" id="PTHR11935:SF94">
    <property type="entry name" value="TENZING NORGAY, ISOFORM C"/>
    <property type="match status" value="1"/>
</dbReference>
<dbReference type="InterPro" id="IPR001279">
    <property type="entry name" value="Metallo-B-lactamas"/>
</dbReference>
<evidence type="ECO:0000256" key="1">
    <source>
        <dbReference type="ARBA" id="ARBA00001623"/>
    </source>
</evidence>
<evidence type="ECO:0000259" key="11">
    <source>
        <dbReference type="SMART" id="SM00849"/>
    </source>
</evidence>
<gene>
    <name evidence="12" type="ORF">g.33153</name>
</gene>
<sequence length="303" mass="34597">WQHCMSQSLTMLATLLWTLCINFCAATYRREGEIFHSTPKTVNLTGVTIKVIPALHDNYMYLVIDEVSKEAAVIDPVEPEHILEDLKGKDYRLTKILTTHFHNDHAGGNERLLEEFPELPVYGGDDRVKALTTSVADGDRLYIGGLEVDVLHTPCHTRGDVCYLVKTGRQQPRVVFTGDTMFVAGCGRFFEGTADQMYDNLYNKLGSLPNDTMVFCGHEFTYPNLMFASYVDPYNREVARKLEWSEKMKNERLPTVPSTIGEEWETNPFMRVDTKDLQWRSDSSDPVKTMAHIRAEKDTFKVI</sequence>
<evidence type="ECO:0000256" key="2">
    <source>
        <dbReference type="ARBA" id="ARBA00001947"/>
    </source>
</evidence>
<keyword evidence="10" id="KW-0732">Signal</keyword>
<dbReference type="PIRSF" id="PIRSF005457">
    <property type="entry name" value="Glx"/>
    <property type="match status" value="1"/>
</dbReference>
<dbReference type="CDD" id="cd07723">
    <property type="entry name" value="hydroxyacylglutathione_hydrolase_MBL-fold"/>
    <property type="match status" value="1"/>
</dbReference>
<dbReference type="InterPro" id="IPR017782">
    <property type="entry name" value="Hydroxyacylglutathione_Hdrlase"/>
</dbReference>
<dbReference type="GO" id="GO:0046872">
    <property type="term" value="F:metal ion binding"/>
    <property type="evidence" value="ECO:0007669"/>
    <property type="project" value="UniProtKB-KW"/>
</dbReference>
<dbReference type="Pfam" id="PF00753">
    <property type="entry name" value="Lactamase_B"/>
    <property type="match status" value="1"/>
</dbReference>
<comment type="catalytic activity">
    <reaction evidence="1">
        <text>an S-(2-hydroxyacyl)glutathione + H2O = a 2-hydroxy carboxylate + glutathione + H(+)</text>
        <dbReference type="Rhea" id="RHEA:21864"/>
        <dbReference type="ChEBI" id="CHEBI:15377"/>
        <dbReference type="ChEBI" id="CHEBI:15378"/>
        <dbReference type="ChEBI" id="CHEBI:57925"/>
        <dbReference type="ChEBI" id="CHEBI:58896"/>
        <dbReference type="ChEBI" id="CHEBI:71261"/>
        <dbReference type="EC" id="3.1.2.6"/>
    </reaction>
</comment>
<comment type="pathway">
    <text evidence="3">Secondary metabolite metabolism; methylglyoxal degradation; (R)-lactate from methylglyoxal: step 2/2.</text>
</comment>
<accession>A0A1B6IWP4</accession>
<name>A0A1B6IWP4_9HEMI</name>
<dbReference type="InterPro" id="IPR035680">
    <property type="entry name" value="Clx_II_MBL"/>
</dbReference>